<comment type="catalytic activity">
    <reaction evidence="1 9">
        <text>a 4-O-methyl-thymidine in DNA + L-cysteinyl-[protein] = a thymidine in DNA + S-methyl-L-cysteinyl-[protein]</text>
        <dbReference type="Rhea" id="RHEA:53428"/>
        <dbReference type="Rhea" id="RHEA-COMP:10131"/>
        <dbReference type="Rhea" id="RHEA-COMP:10132"/>
        <dbReference type="Rhea" id="RHEA-COMP:13555"/>
        <dbReference type="Rhea" id="RHEA-COMP:13556"/>
        <dbReference type="ChEBI" id="CHEBI:29950"/>
        <dbReference type="ChEBI" id="CHEBI:82612"/>
        <dbReference type="ChEBI" id="CHEBI:137386"/>
        <dbReference type="ChEBI" id="CHEBI:137387"/>
        <dbReference type="EC" id="2.1.1.63"/>
    </reaction>
</comment>
<feature type="domain" description="Methylguanine DNA methyltransferase ribonuclease-like" evidence="11">
    <location>
        <begin position="20"/>
        <end position="88"/>
    </location>
</feature>
<gene>
    <name evidence="12" type="ORF">SAMN05444695_10446</name>
</gene>
<evidence type="ECO:0000256" key="8">
    <source>
        <dbReference type="ARBA" id="ARBA00049348"/>
    </source>
</evidence>
<dbReference type="InterPro" id="IPR036631">
    <property type="entry name" value="MGMT_N_sf"/>
</dbReference>
<dbReference type="Proteomes" id="UP000183263">
    <property type="component" value="Unassembled WGS sequence"/>
</dbReference>
<dbReference type="InterPro" id="IPR014048">
    <property type="entry name" value="MethylDNA_cys_MeTrfase_DNA-bd"/>
</dbReference>
<evidence type="ECO:0000256" key="2">
    <source>
        <dbReference type="ARBA" id="ARBA00008711"/>
    </source>
</evidence>
<dbReference type="SUPFAM" id="SSF46767">
    <property type="entry name" value="Methylated DNA-protein cysteine methyltransferase, C-terminal domain"/>
    <property type="match status" value="1"/>
</dbReference>
<dbReference type="InterPro" id="IPR008332">
    <property type="entry name" value="MethylG_MeTrfase_N"/>
</dbReference>
<dbReference type="SUPFAM" id="SSF53155">
    <property type="entry name" value="Methylated DNA-protein cysteine methyltransferase domain"/>
    <property type="match status" value="1"/>
</dbReference>
<comment type="subcellular location">
    <subcellularLocation>
        <location evidence="9">Cytoplasm</location>
    </subcellularLocation>
</comment>
<keyword evidence="13" id="KW-1185">Reference proteome</keyword>
<keyword evidence="7 9" id="KW-0234">DNA repair</keyword>
<dbReference type="InterPro" id="IPR036217">
    <property type="entry name" value="MethylDNA_cys_MeTrfase_DNAb"/>
</dbReference>
<dbReference type="RefSeq" id="WP_072737297.1">
    <property type="nucleotide sequence ID" value="NZ_CP048813.1"/>
</dbReference>
<dbReference type="FunFam" id="1.10.10.10:FF:000214">
    <property type="entry name" value="Methylated-DNA--protein-cysteine methyltransferase"/>
    <property type="match status" value="1"/>
</dbReference>
<comment type="similarity">
    <text evidence="2 9">Belongs to the MGMT family.</text>
</comment>
<dbReference type="Pfam" id="PF02870">
    <property type="entry name" value="Methyltransf_1N"/>
    <property type="match status" value="1"/>
</dbReference>
<feature type="domain" description="Methylated-DNA-[protein]-cysteine S-methyltransferase DNA binding" evidence="10">
    <location>
        <begin position="92"/>
        <end position="171"/>
    </location>
</feature>
<dbReference type="OrthoDB" id="9802228at2"/>
<dbReference type="PROSITE" id="PS00374">
    <property type="entry name" value="MGMT"/>
    <property type="match status" value="1"/>
</dbReference>
<dbReference type="CDD" id="cd06445">
    <property type="entry name" value="ATase"/>
    <property type="match status" value="1"/>
</dbReference>
<keyword evidence="6 9" id="KW-0227">DNA damage</keyword>
<evidence type="ECO:0000256" key="9">
    <source>
        <dbReference type="HAMAP-Rule" id="MF_00772"/>
    </source>
</evidence>
<evidence type="ECO:0000256" key="4">
    <source>
        <dbReference type="ARBA" id="ARBA00022603"/>
    </source>
</evidence>
<dbReference type="Gene3D" id="3.30.160.70">
    <property type="entry name" value="Methylated DNA-protein cysteine methyltransferase domain"/>
    <property type="match status" value="1"/>
</dbReference>
<feature type="active site" description="Nucleophile; methyl group acceptor" evidence="9">
    <location>
        <position position="143"/>
    </location>
</feature>
<dbReference type="GO" id="GO:0005737">
    <property type="term" value="C:cytoplasm"/>
    <property type="evidence" value="ECO:0007669"/>
    <property type="project" value="UniProtKB-SubCell"/>
</dbReference>
<reference evidence="12 13" key="1">
    <citation type="submission" date="2016-10" db="EMBL/GenBank/DDBJ databases">
        <authorList>
            <person name="de Groot N.N."/>
        </authorList>
    </citation>
    <scope>NUCLEOTIDE SEQUENCE [LARGE SCALE GENOMIC DNA]</scope>
    <source>
        <strain evidence="12 13">DSM 44892</strain>
    </source>
</reference>
<dbReference type="Pfam" id="PF01035">
    <property type="entry name" value="DNA_binding_1"/>
    <property type="match status" value="1"/>
</dbReference>
<comment type="miscellaneous">
    <text evidence="9">This enzyme catalyzes only one turnover and therefore is not strictly catalytic. According to one definition, an enzyme is a biocatalyst that acts repeatedly and over many reaction cycles.</text>
</comment>
<dbReference type="InterPro" id="IPR036388">
    <property type="entry name" value="WH-like_DNA-bd_sf"/>
</dbReference>
<dbReference type="GO" id="GO:0032259">
    <property type="term" value="P:methylation"/>
    <property type="evidence" value="ECO:0007669"/>
    <property type="project" value="UniProtKB-KW"/>
</dbReference>
<keyword evidence="3 9" id="KW-0963">Cytoplasm</keyword>
<sequence length="174" mass="18538">MAPDSLGYPDSPVYSDSLTHTLVDSPIGPLTLVATSAGLSGVYLAEHRHGPDPSQLGTRDDTGFGPASAQLAEYFRGERSRFDLPLSPRGTPFQRRVWELLATVPYGRTWTYRQLAEAAGKPTAVRAVASANARNPLSIVVPCHRVVGSDGSLTGYAGGLARKRFLLDLEGSAT</sequence>
<evidence type="ECO:0000313" key="12">
    <source>
        <dbReference type="EMBL" id="SDH91986.1"/>
    </source>
</evidence>
<organism evidence="12 13">
    <name type="scientific">Rhodococcus triatomae</name>
    <dbReference type="NCBI Taxonomy" id="300028"/>
    <lineage>
        <taxon>Bacteria</taxon>
        <taxon>Bacillati</taxon>
        <taxon>Actinomycetota</taxon>
        <taxon>Actinomycetes</taxon>
        <taxon>Mycobacteriales</taxon>
        <taxon>Nocardiaceae</taxon>
        <taxon>Rhodococcus</taxon>
    </lineage>
</organism>
<dbReference type="NCBIfam" id="TIGR00589">
    <property type="entry name" value="ogt"/>
    <property type="match status" value="1"/>
</dbReference>
<dbReference type="Gene3D" id="1.10.10.10">
    <property type="entry name" value="Winged helix-like DNA-binding domain superfamily/Winged helix DNA-binding domain"/>
    <property type="match status" value="1"/>
</dbReference>
<dbReference type="GO" id="GO:0006307">
    <property type="term" value="P:DNA alkylation repair"/>
    <property type="evidence" value="ECO:0007669"/>
    <property type="project" value="UniProtKB-UniRule"/>
</dbReference>
<keyword evidence="4 9" id="KW-0489">Methyltransferase</keyword>
<dbReference type="GO" id="GO:0003908">
    <property type="term" value="F:methylated-DNA-[protein]-cysteine S-methyltransferase activity"/>
    <property type="evidence" value="ECO:0007669"/>
    <property type="project" value="UniProtKB-UniRule"/>
</dbReference>
<evidence type="ECO:0000256" key="7">
    <source>
        <dbReference type="ARBA" id="ARBA00023204"/>
    </source>
</evidence>
<protein>
    <recommendedName>
        <fullName evidence="9">Methylated-DNA--protein-cysteine methyltransferase</fullName>
        <ecNumber evidence="9">2.1.1.63</ecNumber>
    </recommendedName>
    <alternativeName>
        <fullName evidence="9">6-O-methylguanine-DNA methyltransferase</fullName>
        <shortName evidence="9">MGMT</shortName>
    </alternativeName>
    <alternativeName>
        <fullName evidence="9">O-6-methylguanine-DNA-alkyltransferase</fullName>
    </alternativeName>
</protein>
<dbReference type="InterPro" id="IPR001497">
    <property type="entry name" value="MethylDNA_cys_MeTrfase_AS"/>
</dbReference>
<name>A0A1G8GCE3_9NOCA</name>
<dbReference type="EMBL" id="FNDN01000004">
    <property type="protein sequence ID" value="SDH91986.1"/>
    <property type="molecule type" value="Genomic_DNA"/>
</dbReference>
<evidence type="ECO:0000259" key="11">
    <source>
        <dbReference type="Pfam" id="PF02870"/>
    </source>
</evidence>
<evidence type="ECO:0000256" key="6">
    <source>
        <dbReference type="ARBA" id="ARBA00022763"/>
    </source>
</evidence>
<dbReference type="HAMAP" id="MF_00772">
    <property type="entry name" value="OGT"/>
    <property type="match status" value="1"/>
</dbReference>
<evidence type="ECO:0000256" key="3">
    <source>
        <dbReference type="ARBA" id="ARBA00022490"/>
    </source>
</evidence>
<evidence type="ECO:0000256" key="1">
    <source>
        <dbReference type="ARBA" id="ARBA00001286"/>
    </source>
</evidence>
<comment type="function">
    <text evidence="9">Involved in the cellular defense against the biological effects of O6-methylguanine (O6-MeG) and O4-methylthymine (O4-MeT) in DNA. Repairs the methylated nucleobase in DNA by stoichiometrically transferring the methyl group to a cysteine residue in the enzyme. This is a suicide reaction: the enzyme is irreversibly inactivated.</text>
</comment>
<dbReference type="AlphaFoldDB" id="A0A1G8GCE3"/>
<dbReference type="EC" id="2.1.1.63" evidence="9"/>
<evidence type="ECO:0000259" key="10">
    <source>
        <dbReference type="Pfam" id="PF01035"/>
    </source>
</evidence>
<dbReference type="PANTHER" id="PTHR10815">
    <property type="entry name" value="METHYLATED-DNA--PROTEIN-CYSTEINE METHYLTRANSFERASE"/>
    <property type="match status" value="1"/>
</dbReference>
<comment type="catalytic activity">
    <reaction evidence="8 9">
        <text>a 6-O-methyl-2'-deoxyguanosine in DNA + L-cysteinyl-[protein] = S-methyl-L-cysteinyl-[protein] + a 2'-deoxyguanosine in DNA</text>
        <dbReference type="Rhea" id="RHEA:24000"/>
        <dbReference type="Rhea" id="RHEA-COMP:10131"/>
        <dbReference type="Rhea" id="RHEA-COMP:10132"/>
        <dbReference type="Rhea" id="RHEA-COMP:11367"/>
        <dbReference type="Rhea" id="RHEA-COMP:11368"/>
        <dbReference type="ChEBI" id="CHEBI:29950"/>
        <dbReference type="ChEBI" id="CHEBI:82612"/>
        <dbReference type="ChEBI" id="CHEBI:85445"/>
        <dbReference type="ChEBI" id="CHEBI:85448"/>
        <dbReference type="EC" id="2.1.1.63"/>
    </reaction>
</comment>
<dbReference type="InterPro" id="IPR023546">
    <property type="entry name" value="MGMT"/>
</dbReference>
<evidence type="ECO:0000256" key="5">
    <source>
        <dbReference type="ARBA" id="ARBA00022679"/>
    </source>
</evidence>
<accession>A0A1G8GCE3</accession>
<dbReference type="PANTHER" id="PTHR10815:SF5">
    <property type="entry name" value="METHYLATED-DNA--PROTEIN-CYSTEINE METHYLTRANSFERASE"/>
    <property type="match status" value="1"/>
</dbReference>
<keyword evidence="5 9" id="KW-0808">Transferase</keyword>
<proteinExistence type="inferred from homology"/>
<evidence type="ECO:0000313" key="13">
    <source>
        <dbReference type="Proteomes" id="UP000183263"/>
    </source>
</evidence>